<sequence>MKNLMKSAAIAVLFLVSLTSMTPAPNPNLLISDEGKNLFIQLNSQLRGTTISITDQSANTLFFADAYDGTYSKKFNLEQLANGTYFFRVDNPEASLVYTLKLVEDRIEIVQKEEKSSPSVFRVDGATVFLALSSKDLKKVDIKITNSQNAEVFRTTENVDGSIDKVFNFEKAVKDSYTIRVVDGKTTYSQYIEVG</sequence>
<feature type="chain" id="PRO_5011474039" description="Por secretion system C-terminal sorting domain-containing protein" evidence="1">
    <location>
        <begin position="25"/>
        <end position="195"/>
    </location>
</feature>
<protein>
    <recommendedName>
        <fullName evidence="4">Por secretion system C-terminal sorting domain-containing protein</fullName>
    </recommendedName>
</protein>
<dbReference type="AlphaFoldDB" id="A0A1H6WJA3"/>
<evidence type="ECO:0008006" key="4">
    <source>
        <dbReference type="Google" id="ProtNLM"/>
    </source>
</evidence>
<feature type="signal peptide" evidence="1">
    <location>
        <begin position="1"/>
        <end position="24"/>
    </location>
</feature>
<dbReference type="Proteomes" id="UP000199403">
    <property type="component" value="Unassembled WGS sequence"/>
</dbReference>
<organism evidence="2 3">
    <name type="scientific">Cyclobacterium xiamenense</name>
    <dbReference type="NCBI Taxonomy" id="1297121"/>
    <lineage>
        <taxon>Bacteria</taxon>
        <taxon>Pseudomonadati</taxon>
        <taxon>Bacteroidota</taxon>
        <taxon>Cytophagia</taxon>
        <taxon>Cytophagales</taxon>
        <taxon>Cyclobacteriaceae</taxon>
        <taxon>Cyclobacterium</taxon>
    </lineage>
</organism>
<dbReference type="EMBL" id="FNZH01000002">
    <property type="protein sequence ID" value="SEJ16963.1"/>
    <property type="molecule type" value="Genomic_DNA"/>
</dbReference>
<gene>
    <name evidence="2" type="ORF">SAMN05192553_102741</name>
</gene>
<evidence type="ECO:0000313" key="2">
    <source>
        <dbReference type="EMBL" id="SEJ16963.1"/>
    </source>
</evidence>
<evidence type="ECO:0000256" key="1">
    <source>
        <dbReference type="SAM" id="SignalP"/>
    </source>
</evidence>
<evidence type="ECO:0000313" key="3">
    <source>
        <dbReference type="Proteomes" id="UP000199403"/>
    </source>
</evidence>
<keyword evidence="1" id="KW-0732">Signal</keyword>
<name>A0A1H6WJA3_9BACT</name>
<dbReference type="RefSeq" id="WP_143057592.1">
    <property type="nucleotide sequence ID" value="NZ_FNZH01000002.1"/>
</dbReference>
<dbReference type="OrthoDB" id="1122048at2"/>
<dbReference type="STRING" id="1416801.SAMN05192553_102741"/>
<reference evidence="3" key="1">
    <citation type="submission" date="2016-10" db="EMBL/GenBank/DDBJ databases">
        <authorList>
            <person name="Varghese N."/>
            <person name="Submissions S."/>
        </authorList>
    </citation>
    <scope>NUCLEOTIDE SEQUENCE [LARGE SCALE GENOMIC DNA]</scope>
    <source>
        <strain evidence="3">IBRC-M 10761</strain>
    </source>
</reference>
<proteinExistence type="predicted"/>
<keyword evidence="3" id="KW-1185">Reference proteome</keyword>
<accession>A0A1H6WJA3</accession>